<evidence type="ECO:0000313" key="3">
    <source>
        <dbReference type="Proteomes" id="UP000177334"/>
    </source>
</evidence>
<dbReference type="SUPFAM" id="SSF54523">
    <property type="entry name" value="Pili subunits"/>
    <property type="match status" value="1"/>
</dbReference>
<proteinExistence type="predicted"/>
<protein>
    <recommendedName>
        <fullName evidence="4">Type II secretion system protein GspH</fullName>
    </recommendedName>
</protein>
<dbReference type="PROSITE" id="PS00409">
    <property type="entry name" value="PROKAR_NTER_METHYL"/>
    <property type="match status" value="1"/>
</dbReference>
<accession>A0A1F5XXV5</accession>
<keyword evidence="1" id="KW-0812">Transmembrane</keyword>
<dbReference type="Gene3D" id="3.30.700.10">
    <property type="entry name" value="Glycoprotein, Type 4 Pilin"/>
    <property type="match status" value="1"/>
</dbReference>
<evidence type="ECO:0000313" key="2">
    <source>
        <dbReference type="EMBL" id="OGF92716.1"/>
    </source>
</evidence>
<gene>
    <name evidence="2" type="ORF">A3H05_03090</name>
</gene>
<feature type="transmembrane region" description="Helical" evidence="1">
    <location>
        <begin position="6"/>
        <end position="28"/>
    </location>
</feature>
<dbReference type="Pfam" id="PF07963">
    <property type="entry name" value="N_methyl"/>
    <property type="match status" value="1"/>
</dbReference>
<organism evidence="2 3">
    <name type="scientific">Candidatus Giovannonibacteria bacterium RIFCSPLOWO2_12_FULL_43_26</name>
    <dbReference type="NCBI Taxonomy" id="1798363"/>
    <lineage>
        <taxon>Bacteria</taxon>
        <taxon>Candidatus Giovannoniibacteriota</taxon>
    </lineage>
</organism>
<evidence type="ECO:0008006" key="4">
    <source>
        <dbReference type="Google" id="ProtNLM"/>
    </source>
</evidence>
<dbReference type="InterPro" id="IPR045584">
    <property type="entry name" value="Pilin-like"/>
</dbReference>
<dbReference type="Proteomes" id="UP000177334">
    <property type="component" value="Unassembled WGS sequence"/>
</dbReference>
<comment type="caution">
    <text evidence="2">The sequence shown here is derived from an EMBL/GenBank/DDBJ whole genome shotgun (WGS) entry which is preliminary data.</text>
</comment>
<keyword evidence="1" id="KW-0472">Membrane</keyword>
<dbReference type="EMBL" id="MFIP01000006">
    <property type="protein sequence ID" value="OGF92716.1"/>
    <property type="molecule type" value="Genomic_DNA"/>
</dbReference>
<dbReference type="InterPro" id="IPR012902">
    <property type="entry name" value="N_methyl_site"/>
</dbReference>
<reference evidence="2 3" key="1">
    <citation type="journal article" date="2016" name="Nat. Commun.">
        <title>Thousands of microbial genomes shed light on interconnected biogeochemical processes in an aquifer system.</title>
        <authorList>
            <person name="Anantharaman K."/>
            <person name="Brown C.T."/>
            <person name="Hug L.A."/>
            <person name="Sharon I."/>
            <person name="Castelle C.J."/>
            <person name="Probst A.J."/>
            <person name="Thomas B.C."/>
            <person name="Singh A."/>
            <person name="Wilkins M.J."/>
            <person name="Karaoz U."/>
            <person name="Brodie E.L."/>
            <person name="Williams K.H."/>
            <person name="Hubbard S.S."/>
            <person name="Banfield J.F."/>
        </authorList>
    </citation>
    <scope>NUCLEOTIDE SEQUENCE [LARGE SCALE GENOMIC DNA]</scope>
</reference>
<sequence length="199" mass="22175">MSSPKGFTLIEVVVVIGIMAIISSLMLANFPRFSKQVAVEREASKLALSFRKTQSYALAVREFNPLFNDYPFCDDPTKLPVKFPGYGLFFKVSDPAHYYIYGDINCSKYYENTLPEEAVEIINIEGNIKFFSIKGYDAAVCGSGCDLDELSILYVRPGPTILIKSNGIDYNFIEIYLRSSDGAVSKKVVIRSTGQVSIE</sequence>
<evidence type="ECO:0000256" key="1">
    <source>
        <dbReference type="SAM" id="Phobius"/>
    </source>
</evidence>
<dbReference type="NCBIfam" id="TIGR02532">
    <property type="entry name" value="IV_pilin_GFxxxE"/>
    <property type="match status" value="1"/>
</dbReference>
<name>A0A1F5XXV5_9BACT</name>
<keyword evidence="1" id="KW-1133">Transmembrane helix</keyword>
<dbReference type="AlphaFoldDB" id="A0A1F5XXV5"/>